<reference evidence="2 3" key="1">
    <citation type="journal article" date="2016" name="Nat. Commun.">
        <title>Thousands of microbial genomes shed light on interconnected biogeochemical processes in an aquifer system.</title>
        <authorList>
            <person name="Anantharaman K."/>
            <person name="Brown C.T."/>
            <person name="Hug L.A."/>
            <person name="Sharon I."/>
            <person name="Castelle C.J."/>
            <person name="Probst A.J."/>
            <person name="Thomas B.C."/>
            <person name="Singh A."/>
            <person name="Wilkins M.J."/>
            <person name="Karaoz U."/>
            <person name="Brodie E.L."/>
            <person name="Williams K.H."/>
            <person name="Hubbard S.S."/>
            <person name="Banfield J.F."/>
        </authorList>
    </citation>
    <scope>NUCLEOTIDE SEQUENCE [LARGE SCALE GENOMIC DNA]</scope>
</reference>
<dbReference type="EMBL" id="MHKK01000022">
    <property type="protein sequence ID" value="OGY89895.1"/>
    <property type="molecule type" value="Genomic_DNA"/>
</dbReference>
<gene>
    <name evidence="2" type="ORF">A2677_03585</name>
</gene>
<feature type="region of interest" description="Disordered" evidence="1">
    <location>
        <begin position="1"/>
        <end position="22"/>
    </location>
</feature>
<dbReference type="AlphaFoldDB" id="A0A1G2BLA0"/>
<dbReference type="Proteomes" id="UP000177817">
    <property type="component" value="Unassembled WGS sequence"/>
</dbReference>
<accession>A0A1G2BLA0</accession>
<name>A0A1G2BLA0_9BACT</name>
<evidence type="ECO:0000256" key="1">
    <source>
        <dbReference type="SAM" id="MobiDB-lite"/>
    </source>
</evidence>
<organism evidence="2 3">
    <name type="scientific">Candidatus Komeilibacteria bacterium RIFCSPHIGHO2_01_FULL_52_14</name>
    <dbReference type="NCBI Taxonomy" id="1798549"/>
    <lineage>
        <taxon>Bacteria</taxon>
        <taxon>Candidatus Komeiliibacteriota</taxon>
    </lineage>
</organism>
<protein>
    <submittedName>
        <fullName evidence="2">Uncharacterized protein</fullName>
    </submittedName>
</protein>
<feature type="compositionally biased region" description="Basic and acidic residues" evidence="1">
    <location>
        <begin position="1"/>
        <end position="18"/>
    </location>
</feature>
<comment type="caution">
    <text evidence="2">The sequence shown here is derived from an EMBL/GenBank/DDBJ whole genome shotgun (WGS) entry which is preliminary data.</text>
</comment>
<evidence type="ECO:0000313" key="3">
    <source>
        <dbReference type="Proteomes" id="UP000177817"/>
    </source>
</evidence>
<proteinExistence type="predicted"/>
<evidence type="ECO:0000313" key="2">
    <source>
        <dbReference type="EMBL" id="OGY89895.1"/>
    </source>
</evidence>
<sequence length="71" mass="7979">MKKRFTDERQRGRERALDSEIQDASVKEMPILDGDTIGQIVANHIKVAHAEEGTVSIDTDKGKRTIRTVTD</sequence>